<name>A0ABU8F4N8_9BACI</name>
<dbReference type="InterPro" id="IPR004360">
    <property type="entry name" value="Glyas_Fos-R_dOase_dom"/>
</dbReference>
<evidence type="ECO:0000259" key="1">
    <source>
        <dbReference type="PROSITE" id="PS51819"/>
    </source>
</evidence>
<reference evidence="2 3" key="1">
    <citation type="submission" date="2024-01" db="EMBL/GenBank/DDBJ databases">
        <title>Seven novel Bacillus-like species.</title>
        <authorList>
            <person name="Liu G."/>
        </authorList>
    </citation>
    <scope>NUCLEOTIDE SEQUENCE [LARGE SCALE GENOMIC DNA]</scope>
    <source>
        <strain evidence="2 3">FJAT-51614</strain>
    </source>
</reference>
<evidence type="ECO:0000313" key="3">
    <source>
        <dbReference type="Proteomes" id="UP001364890"/>
    </source>
</evidence>
<dbReference type="EMBL" id="JBAWSY010000005">
    <property type="protein sequence ID" value="MEI4769910.1"/>
    <property type="molecule type" value="Genomic_DNA"/>
</dbReference>
<accession>A0ABU8F4N8</accession>
<proteinExistence type="predicted"/>
<dbReference type="SUPFAM" id="SSF54593">
    <property type="entry name" value="Glyoxalase/Bleomycin resistance protein/Dihydroxybiphenyl dioxygenase"/>
    <property type="match status" value="1"/>
</dbReference>
<comment type="caution">
    <text evidence="2">The sequence shown here is derived from an EMBL/GenBank/DDBJ whole genome shotgun (WGS) entry which is preliminary data.</text>
</comment>
<dbReference type="Gene3D" id="3.10.180.10">
    <property type="entry name" value="2,3-Dihydroxybiphenyl 1,2-Dioxygenase, domain 1"/>
    <property type="match status" value="1"/>
</dbReference>
<dbReference type="Pfam" id="PF00903">
    <property type="entry name" value="Glyoxalase"/>
    <property type="match status" value="1"/>
</dbReference>
<evidence type="ECO:0000313" key="2">
    <source>
        <dbReference type="EMBL" id="MEI4769910.1"/>
    </source>
</evidence>
<protein>
    <submittedName>
        <fullName evidence="2">VOC family protein</fullName>
    </submittedName>
</protein>
<dbReference type="InterPro" id="IPR037523">
    <property type="entry name" value="VOC_core"/>
</dbReference>
<dbReference type="Proteomes" id="UP001364890">
    <property type="component" value="Unassembled WGS sequence"/>
</dbReference>
<dbReference type="InterPro" id="IPR029068">
    <property type="entry name" value="Glyas_Bleomycin-R_OHBP_Dase"/>
</dbReference>
<dbReference type="PANTHER" id="PTHR36437">
    <property type="entry name" value="GLYOXALASE/BLEOMYCIN RESISTANCE PROTEIN/DIOXYGENASE"/>
    <property type="match status" value="1"/>
</dbReference>
<dbReference type="CDD" id="cd06587">
    <property type="entry name" value="VOC"/>
    <property type="match status" value="1"/>
</dbReference>
<sequence length="121" mass="14317">MPSIFKRIDTVFLQVSDFEQAIKWYGDVLGFKLRWKDDIGGYAALEIGETPLTLVRTNRNEKPVKNNYISFNFYTSDIEQAHQYLVENDVNVEPINEDKNVKWFKFQDLEGNYLEVCHFQE</sequence>
<keyword evidence="3" id="KW-1185">Reference proteome</keyword>
<gene>
    <name evidence="2" type="ORF">WAX74_09670</name>
</gene>
<feature type="domain" description="VOC" evidence="1">
    <location>
        <begin position="7"/>
        <end position="119"/>
    </location>
</feature>
<dbReference type="PANTHER" id="PTHR36437:SF2">
    <property type="entry name" value="GLYOXALASE_BLEOMYCIN RESISTANCE PROTEIN_DIOXYGENASE"/>
    <property type="match status" value="1"/>
</dbReference>
<organism evidence="2 3">
    <name type="scientific">Psychrobacillus mangrovi</name>
    <dbReference type="NCBI Taxonomy" id="3117745"/>
    <lineage>
        <taxon>Bacteria</taxon>
        <taxon>Bacillati</taxon>
        <taxon>Bacillota</taxon>
        <taxon>Bacilli</taxon>
        <taxon>Bacillales</taxon>
        <taxon>Bacillaceae</taxon>
        <taxon>Psychrobacillus</taxon>
    </lineage>
</organism>
<dbReference type="PROSITE" id="PS51819">
    <property type="entry name" value="VOC"/>
    <property type="match status" value="1"/>
</dbReference>
<dbReference type="RefSeq" id="WP_336497460.1">
    <property type="nucleotide sequence ID" value="NZ_JBAWSY010000005.1"/>
</dbReference>